<dbReference type="Pfam" id="PF01890">
    <property type="entry name" value="CbiG_C"/>
    <property type="match status" value="1"/>
</dbReference>
<dbReference type="RefSeq" id="WP_096894980.1">
    <property type="nucleotide sequence ID" value="NZ_BAOS01000025.1"/>
</dbReference>
<protein>
    <submittedName>
        <fullName evidence="4">Cobalamin biosynthesis protein</fullName>
    </submittedName>
</protein>
<dbReference type="AlphaFoldDB" id="A0A286U0K9"/>
<proteinExistence type="predicted"/>
<evidence type="ECO:0000313" key="4">
    <source>
        <dbReference type="EMBL" id="GAX61601.1"/>
    </source>
</evidence>
<gene>
    <name evidence="4" type="primary">cbiG</name>
    <name evidence="4" type="ORF">SCALIN_C25_0048</name>
</gene>
<feature type="domain" description="Cobalamin biosynthesis central region" evidence="3">
    <location>
        <begin position="149"/>
        <end position="244"/>
    </location>
</feature>
<dbReference type="Pfam" id="PF11760">
    <property type="entry name" value="CbiG_N"/>
    <property type="match status" value="1"/>
</dbReference>
<dbReference type="Gene3D" id="3.30.420.180">
    <property type="entry name" value="CobE/GbiG C-terminal domain"/>
    <property type="match status" value="1"/>
</dbReference>
<dbReference type="Gene3D" id="3.40.50.11220">
    <property type="match status" value="1"/>
</dbReference>
<sequence>MARKKNKANRKSWAIYVITKHGVAIARKLRDQLDDADIYVTHKFENQLQMDRVYLLSMPMGETIHATFNQYNAHIHIMSIGVVVRMIAPLLRNKKNDPAIICVDDKAQFTIPVLSGHVGRGNEFANKISQILENTPVITTASDVGQTFTVDILGRELGWILDDTDRNVTRACAAVVNQENVLFVQETGEKNFWPDEKKLPSGVEYATSLDGISVGDFSVFLIATDRDIKRLFPDIYEHAVIYRPKSLVLGMGCDRDTPLEIVEHGIRKVLEENHLEFRCIKGFSTIDIKADEEAFLRLKEKYAWDFTSYRADELDAVKNIPTPSVTVKNYVGTHGVAEPSAMLSAGTNELIVPKQIYKEEGCKKNVTIAIARIPFPLRISREIQTVV</sequence>
<keyword evidence="5" id="KW-1185">Reference proteome</keyword>
<evidence type="ECO:0000313" key="5">
    <source>
        <dbReference type="Proteomes" id="UP000218542"/>
    </source>
</evidence>
<dbReference type="SUPFAM" id="SSF159672">
    <property type="entry name" value="CbiG N-terminal domain-like"/>
    <property type="match status" value="1"/>
</dbReference>
<feature type="domain" description="CobE/GbiG C-terminal" evidence="1">
    <location>
        <begin position="247"/>
        <end position="371"/>
    </location>
</feature>
<accession>A0A286U0K9</accession>
<dbReference type="PANTHER" id="PTHR37477">
    <property type="entry name" value="COBALT-PRECORRIN-5A HYDROLASE"/>
    <property type="match status" value="1"/>
</dbReference>
<dbReference type="InterPro" id="IPR038029">
    <property type="entry name" value="GbiG_N_sf"/>
</dbReference>
<dbReference type="GO" id="GO:0009236">
    <property type="term" value="P:cobalamin biosynthetic process"/>
    <property type="evidence" value="ECO:0007669"/>
    <property type="project" value="InterPro"/>
</dbReference>
<dbReference type="EMBL" id="BAOS01000025">
    <property type="protein sequence ID" value="GAX61601.1"/>
    <property type="molecule type" value="Genomic_DNA"/>
</dbReference>
<evidence type="ECO:0000259" key="1">
    <source>
        <dbReference type="Pfam" id="PF01890"/>
    </source>
</evidence>
<evidence type="ECO:0000259" key="3">
    <source>
        <dbReference type="Pfam" id="PF11761"/>
    </source>
</evidence>
<organism evidence="4 5">
    <name type="scientific">Candidatus Scalindua japonica</name>
    <dbReference type="NCBI Taxonomy" id="1284222"/>
    <lineage>
        <taxon>Bacteria</taxon>
        <taxon>Pseudomonadati</taxon>
        <taxon>Planctomycetota</taxon>
        <taxon>Candidatus Brocadiia</taxon>
        <taxon>Candidatus Brocadiales</taxon>
        <taxon>Candidatus Scalinduaceae</taxon>
        <taxon>Candidatus Scalindua</taxon>
    </lineage>
</organism>
<name>A0A286U0K9_9BACT</name>
<dbReference type="SUPFAM" id="SSF159664">
    <property type="entry name" value="CobE/GbiG C-terminal domain-like"/>
    <property type="match status" value="1"/>
</dbReference>
<dbReference type="Pfam" id="PF11761">
    <property type="entry name" value="CbiG_mid"/>
    <property type="match status" value="1"/>
</dbReference>
<reference evidence="5" key="1">
    <citation type="journal article" date="2017" name="Environ. Microbiol. Rep.">
        <title>Genetic Diversity of Marine Anaerobic Ammonium-Oxidizing Bacteria as Revealed by Genomic and Proteomic Analyses of 'Candidatus Scalindua japonica'.</title>
        <authorList>
            <person name="Oshiki M."/>
            <person name="Mizuto K."/>
            <person name="Kimura Z."/>
            <person name="Kindaichi T."/>
            <person name="Satoh H."/>
            <person name="Okabe S."/>
        </authorList>
    </citation>
    <scope>NUCLEOTIDE SEQUENCE [LARGE SCALE GENOMIC DNA]</scope>
    <source>
        <strain evidence="5">husup-a2</strain>
    </source>
</reference>
<dbReference type="InterPro" id="IPR021744">
    <property type="entry name" value="CbiG_N"/>
</dbReference>
<feature type="domain" description="Cobalamin synthesis G N-terminal" evidence="2">
    <location>
        <begin position="63"/>
        <end position="143"/>
    </location>
</feature>
<dbReference type="OrthoDB" id="9781023at2"/>
<dbReference type="InterPro" id="IPR021745">
    <property type="entry name" value="CbiG_mid"/>
</dbReference>
<evidence type="ECO:0000259" key="2">
    <source>
        <dbReference type="Pfam" id="PF11760"/>
    </source>
</evidence>
<dbReference type="PANTHER" id="PTHR37477:SF1">
    <property type="entry name" value="COBALT-PRECORRIN-5A HYDROLASE"/>
    <property type="match status" value="1"/>
</dbReference>
<dbReference type="InterPro" id="IPR052553">
    <property type="entry name" value="CbiG_hydrolase"/>
</dbReference>
<dbReference type="Proteomes" id="UP000218542">
    <property type="component" value="Unassembled WGS sequence"/>
</dbReference>
<dbReference type="InterPro" id="IPR036518">
    <property type="entry name" value="CobE/GbiG_C_sf"/>
</dbReference>
<comment type="caution">
    <text evidence="4">The sequence shown here is derived from an EMBL/GenBank/DDBJ whole genome shotgun (WGS) entry which is preliminary data.</text>
</comment>
<dbReference type="InterPro" id="IPR002750">
    <property type="entry name" value="CobE/GbiG_C"/>
</dbReference>